<sequence length="100" mass="11588">ENKMKLDYKIILELQKFMLHSVMILLCTENFHYANTLITVAKTGGMLEACCGNAMLKVNKFTRSITHDNKREPKDQLDFYRDILNKPNYLQYSVPSVAVD</sequence>
<comment type="caution">
    <text evidence="1">The sequence shown here is derived from an EMBL/GenBank/DDBJ whole genome shotgun (WGS) entry which is preliminary data.</text>
</comment>
<accession>A0A8S4Q430</accession>
<feature type="non-terminal residue" evidence="1">
    <location>
        <position position="1"/>
    </location>
</feature>
<name>A0A8S4Q430_OWEFU</name>
<dbReference type="Proteomes" id="UP000749559">
    <property type="component" value="Unassembled WGS sequence"/>
</dbReference>
<reference evidence="1" key="1">
    <citation type="submission" date="2022-03" db="EMBL/GenBank/DDBJ databases">
        <authorList>
            <person name="Martin C."/>
        </authorList>
    </citation>
    <scope>NUCLEOTIDE SEQUENCE</scope>
</reference>
<keyword evidence="2" id="KW-1185">Reference proteome</keyword>
<evidence type="ECO:0000313" key="1">
    <source>
        <dbReference type="EMBL" id="CAH1801279.1"/>
    </source>
</evidence>
<organism evidence="1 2">
    <name type="scientific">Owenia fusiformis</name>
    <name type="common">Polychaete worm</name>
    <dbReference type="NCBI Taxonomy" id="6347"/>
    <lineage>
        <taxon>Eukaryota</taxon>
        <taxon>Metazoa</taxon>
        <taxon>Spiralia</taxon>
        <taxon>Lophotrochozoa</taxon>
        <taxon>Annelida</taxon>
        <taxon>Polychaeta</taxon>
        <taxon>Sedentaria</taxon>
        <taxon>Canalipalpata</taxon>
        <taxon>Sabellida</taxon>
        <taxon>Oweniida</taxon>
        <taxon>Oweniidae</taxon>
        <taxon>Owenia</taxon>
    </lineage>
</organism>
<dbReference type="EMBL" id="CAIIXF020000012">
    <property type="protein sequence ID" value="CAH1801279.1"/>
    <property type="molecule type" value="Genomic_DNA"/>
</dbReference>
<proteinExistence type="predicted"/>
<gene>
    <name evidence="1" type="ORF">OFUS_LOCUS25086</name>
</gene>
<evidence type="ECO:0000313" key="2">
    <source>
        <dbReference type="Proteomes" id="UP000749559"/>
    </source>
</evidence>
<protein>
    <submittedName>
        <fullName evidence="1">Uncharacterized protein</fullName>
    </submittedName>
</protein>
<dbReference type="AlphaFoldDB" id="A0A8S4Q430"/>
<feature type="non-terminal residue" evidence="1">
    <location>
        <position position="100"/>
    </location>
</feature>